<sequence length="78" mass="8211">MALLLGGGVRGGRVWGPWKGLSEQHLLEGRDVPSLTDIRVLLAEALSLHGGRSSPEAVFPGLGASPPARSLGWLNIRC</sequence>
<name>Q08VQ6_STIAD</name>
<gene>
    <name evidence="1" type="ORF">STIAU_8135</name>
</gene>
<comment type="caution">
    <text evidence="1">The sequence shown here is derived from an EMBL/GenBank/DDBJ whole genome shotgun (WGS) entry which is preliminary data.</text>
</comment>
<dbReference type="Proteomes" id="UP000032702">
    <property type="component" value="Unassembled WGS sequence"/>
</dbReference>
<reference evidence="1 2" key="1">
    <citation type="submission" date="2006-04" db="EMBL/GenBank/DDBJ databases">
        <authorList>
            <person name="Nierman W.C."/>
        </authorList>
    </citation>
    <scope>NUCLEOTIDE SEQUENCE [LARGE SCALE GENOMIC DNA]</scope>
    <source>
        <strain evidence="1 2">DW4/3-1</strain>
    </source>
</reference>
<evidence type="ECO:0000313" key="2">
    <source>
        <dbReference type="Proteomes" id="UP000032702"/>
    </source>
</evidence>
<dbReference type="AlphaFoldDB" id="Q08VQ6"/>
<organism evidence="1 2">
    <name type="scientific">Stigmatella aurantiaca (strain DW4/3-1)</name>
    <dbReference type="NCBI Taxonomy" id="378806"/>
    <lineage>
        <taxon>Bacteria</taxon>
        <taxon>Pseudomonadati</taxon>
        <taxon>Myxococcota</taxon>
        <taxon>Myxococcia</taxon>
        <taxon>Myxococcales</taxon>
        <taxon>Cystobacterineae</taxon>
        <taxon>Archangiaceae</taxon>
        <taxon>Stigmatella</taxon>
    </lineage>
</organism>
<accession>Q08VQ6</accession>
<proteinExistence type="predicted"/>
<dbReference type="EMBL" id="AAMD01000111">
    <property type="protein sequence ID" value="EAU64578.1"/>
    <property type="molecule type" value="Genomic_DNA"/>
</dbReference>
<dbReference type="RefSeq" id="WP_002616373.1">
    <property type="nucleotide sequence ID" value="NC_014623.1"/>
</dbReference>
<protein>
    <submittedName>
        <fullName evidence="1">Uncharacterized protein</fullName>
    </submittedName>
</protein>
<evidence type="ECO:0000313" key="1">
    <source>
        <dbReference type="EMBL" id="EAU64578.1"/>
    </source>
</evidence>